<dbReference type="STRING" id="1797589.A2784_04395"/>
<organism evidence="1 2">
    <name type="scientific">Candidatus Chisholmbacteria bacterium RIFCSPHIGHO2_01_FULL_48_12</name>
    <dbReference type="NCBI Taxonomy" id="1797589"/>
    <lineage>
        <taxon>Bacteria</taxon>
        <taxon>Candidatus Chisholmiibacteriota</taxon>
    </lineage>
</organism>
<dbReference type="SUPFAM" id="SSF143100">
    <property type="entry name" value="TTHA1013/TTHA0281-like"/>
    <property type="match status" value="1"/>
</dbReference>
<gene>
    <name evidence="1" type="ORF">A2784_04395</name>
</gene>
<evidence type="ECO:0008006" key="3">
    <source>
        <dbReference type="Google" id="ProtNLM"/>
    </source>
</evidence>
<evidence type="ECO:0000313" key="1">
    <source>
        <dbReference type="EMBL" id="OGY16480.1"/>
    </source>
</evidence>
<dbReference type="Gene3D" id="3.30.160.250">
    <property type="match status" value="1"/>
</dbReference>
<dbReference type="Proteomes" id="UP000177324">
    <property type="component" value="Unassembled WGS sequence"/>
</dbReference>
<reference evidence="1 2" key="1">
    <citation type="journal article" date="2016" name="Nat. Commun.">
        <title>Thousands of microbial genomes shed light on interconnected biogeochemical processes in an aquifer system.</title>
        <authorList>
            <person name="Anantharaman K."/>
            <person name="Brown C.T."/>
            <person name="Hug L.A."/>
            <person name="Sharon I."/>
            <person name="Castelle C.J."/>
            <person name="Probst A.J."/>
            <person name="Thomas B.C."/>
            <person name="Singh A."/>
            <person name="Wilkins M.J."/>
            <person name="Karaoz U."/>
            <person name="Brodie E.L."/>
            <person name="Williams K.H."/>
            <person name="Hubbard S.S."/>
            <person name="Banfield J.F."/>
        </authorList>
    </citation>
    <scope>NUCLEOTIDE SEQUENCE [LARGE SCALE GENOMIC DNA]</scope>
</reference>
<protein>
    <recommendedName>
        <fullName evidence="3">HicB-like antitoxin of toxin-antitoxin system domain-containing protein</fullName>
    </recommendedName>
</protein>
<dbReference type="InterPro" id="IPR035069">
    <property type="entry name" value="TTHA1013/TTHA0281-like"/>
</dbReference>
<name>A0A1G1VM52_9BACT</name>
<comment type="caution">
    <text evidence="1">The sequence shown here is derived from an EMBL/GenBank/DDBJ whole genome shotgun (WGS) entry which is preliminary data.</text>
</comment>
<proteinExistence type="predicted"/>
<sequence length="95" mass="10790">MVKVTRQKKQVRQYELPLLIQQLEEGGFLARCEKLPGCMAEGDTMTDVLANVVDVATNLIDLYEEKGVPIKLKLIKQFSVKTPLRLDFPLPYQLA</sequence>
<dbReference type="AlphaFoldDB" id="A0A1G1VM52"/>
<evidence type="ECO:0000313" key="2">
    <source>
        <dbReference type="Proteomes" id="UP000177324"/>
    </source>
</evidence>
<dbReference type="EMBL" id="MHCH01000044">
    <property type="protein sequence ID" value="OGY16480.1"/>
    <property type="molecule type" value="Genomic_DNA"/>
</dbReference>
<accession>A0A1G1VM52</accession>